<feature type="compositionally biased region" description="Low complexity" evidence="6">
    <location>
        <begin position="228"/>
        <end position="253"/>
    </location>
</feature>
<dbReference type="PROSITE" id="PS00478">
    <property type="entry name" value="LIM_DOMAIN_1"/>
    <property type="match status" value="2"/>
</dbReference>
<dbReference type="Pfam" id="PF00620">
    <property type="entry name" value="RhoGAP"/>
    <property type="match status" value="1"/>
</dbReference>
<dbReference type="InterPro" id="IPR008936">
    <property type="entry name" value="Rho_GTPase_activation_prot"/>
</dbReference>
<feature type="region of interest" description="Disordered" evidence="6">
    <location>
        <begin position="1266"/>
        <end position="1347"/>
    </location>
</feature>
<feature type="compositionally biased region" description="Acidic residues" evidence="6">
    <location>
        <begin position="509"/>
        <end position="522"/>
    </location>
</feature>
<dbReference type="Pfam" id="PF00130">
    <property type="entry name" value="C1_1"/>
    <property type="match status" value="1"/>
</dbReference>
<keyword evidence="11" id="KW-1185">Reference proteome</keyword>
<evidence type="ECO:0000256" key="6">
    <source>
        <dbReference type="SAM" id="MobiDB-lite"/>
    </source>
</evidence>
<keyword evidence="5" id="KW-0175">Coiled coil</keyword>
<feature type="compositionally biased region" description="Basic and acidic residues" evidence="6">
    <location>
        <begin position="283"/>
        <end position="292"/>
    </location>
</feature>
<dbReference type="CDD" id="cd00029">
    <property type="entry name" value="C1"/>
    <property type="match status" value="1"/>
</dbReference>
<name>A0AAN6GTG9_9BASI</name>
<dbReference type="GO" id="GO:0007165">
    <property type="term" value="P:signal transduction"/>
    <property type="evidence" value="ECO:0007669"/>
    <property type="project" value="InterPro"/>
</dbReference>
<dbReference type="SUPFAM" id="SSF48350">
    <property type="entry name" value="GTPase activation domain, GAP"/>
    <property type="match status" value="1"/>
</dbReference>
<feature type="region of interest" description="Disordered" evidence="6">
    <location>
        <begin position="1166"/>
        <end position="1235"/>
    </location>
</feature>
<feature type="coiled-coil region" evidence="5">
    <location>
        <begin position="1079"/>
        <end position="1148"/>
    </location>
</feature>
<feature type="compositionally biased region" description="Low complexity" evidence="6">
    <location>
        <begin position="185"/>
        <end position="201"/>
    </location>
</feature>
<dbReference type="Gene3D" id="2.10.110.10">
    <property type="entry name" value="Cysteine Rich Protein"/>
    <property type="match status" value="2"/>
</dbReference>
<dbReference type="CDD" id="cd00159">
    <property type="entry name" value="RhoGAP"/>
    <property type="match status" value="1"/>
</dbReference>
<dbReference type="Gene3D" id="1.10.555.10">
    <property type="entry name" value="Rho GTPase activation protein"/>
    <property type="match status" value="1"/>
</dbReference>
<dbReference type="FunFam" id="1.10.555.10:FF:000043">
    <property type="entry name" value="Rho GTPase activator Rga"/>
    <property type="match status" value="1"/>
</dbReference>
<feature type="compositionally biased region" description="Low complexity" evidence="6">
    <location>
        <begin position="311"/>
        <end position="343"/>
    </location>
</feature>
<evidence type="ECO:0000313" key="10">
    <source>
        <dbReference type="EMBL" id="KAK0549259.1"/>
    </source>
</evidence>
<keyword evidence="1" id="KW-0343">GTPase activation</keyword>
<evidence type="ECO:0000256" key="3">
    <source>
        <dbReference type="ARBA" id="ARBA00022833"/>
    </source>
</evidence>
<dbReference type="GO" id="GO:0005096">
    <property type="term" value="F:GTPase activator activity"/>
    <property type="evidence" value="ECO:0007669"/>
    <property type="project" value="UniProtKB-KW"/>
</dbReference>
<feature type="compositionally biased region" description="Polar residues" evidence="6">
    <location>
        <begin position="608"/>
        <end position="619"/>
    </location>
</feature>
<dbReference type="SMART" id="SM00109">
    <property type="entry name" value="C1"/>
    <property type="match status" value="1"/>
</dbReference>
<evidence type="ECO:0000259" key="8">
    <source>
        <dbReference type="PROSITE" id="PS50081"/>
    </source>
</evidence>
<gene>
    <name evidence="10" type="primary">RGA2</name>
    <name evidence="10" type="ORF">OC846_004155</name>
</gene>
<keyword evidence="3 4" id="KW-0862">Zinc</keyword>
<feature type="compositionally biased region" description="Basic and acidic residues" evidence="6">
    <location>
        <begin position="991"/>
        <end position="1005"/>
    </location>
</feature>
<keyword evidence="4" id="KW-0440">LIM domain</keyword>
<feature type="compositionally biased region" description="Low complexity" evidence="6">
    <location>
        <begin position="963"/>
        <end position="980"/>
    </location>
</feature>
<feature type="compositionally biased region" description="Low complexity" evidence="6">
    <location>
        <begin position="586"/>
        <end position="600"/>
    </location>
</feature>
<dbReference type="PROSITE" id="PS00479">
    <property type="entry name" value="ZF_DAG_PE_1"/>
    <property type="match status" value="1"/>
</dbReference>
<accession>A0AAN6GTG9</accession>
<sequence>MASAMPDLPDPVCGGCHQELDEESSNAGTFISFANSLWHLDCFRCAKCNNKVTTGQDDLLLLSDGHPICSDCSYTCQVCHLPILEEAILTGDEAYHASCFTCRVCTKRIEELVFAKTSQGIYCMDCHHQRVERSKRHAEAKKAKAAAKAAAAAAAASGTSATLKPSSSSSSLKPGSRSAPRERSASVAPTTEPASTTSSPADKSGHRKASVASVASAASSPLLSTLSLGSDGGKASSSASPSSRPKPLRPLSLTRNHSGAGASLSPSHPSPIPSLKLFPAEEGDAKDADSGRKNRSASARANSIPSPPSSAPAHITTTAAAAAASANSTPPQGSSSSLRSTSPRIDTTPVSRGSRPSSLRTTTEDDGSTTRRGSSPGSSSAVSNTNTLSPSPDHAPTSRRTSANGRQNRNSAILGISGLDVTATGGSGGGRLSKTYSFYDPDFVNLMDSIGKLGSEDSDFSLTLPASGHDEGDATIPPATKPAATASGLTKATGLDAELARRSAFDRDEHDEDDGLSADDAEADRRMTLKPGSLAGYPVFSKLASGAGAGAGAGAADSESAATGLGSIPSASASMESFSLFDGYESTDSTSLLDDPSSSSRYLRTHSRSNTSDSHSLNADDNGDTMEHLEGGAGGESRSASALGGRIGSRRPSFAKSSSASSVLYSGSAVSEAEQRIRERADSAAKLMSRTRNGSTGSGGGGSHPPRAGSGSWFLSRDSRSGSLSAAESDLEADQGAPSTSVSGSSLTRDGTLRASSGGGKDAATTTTSRRGHQATGSTSGLNSYPLRKLSQRVKDKMPNLRSGKSSTGSNASGGAGSGSAPSAATAAAAKELIQLEPDLVEALLAQLDQARDQMESMQGKYNGMKRASRMAAHGYNVASQKFEVELNARYEAEVEMAALKRKLAEQTSKLTAVTGEAKRNEALMRRSQDVRSMVADMERSLAKLTVERDVRMAELAHLTATGVPSASAAAAGASSTTTKGKGDEDEAEEKEEKVKDKAGKENKDSTTASATSSGYFKDSLSPALISPPASISAPIGSSNPLLSPLLSAGPAKSPLGSAGAKASANGQQHADVTVSNLASRLESVKEKYKREIDDLVVERDSLLIEIDELRHNRDVFVNEGQALNARNEELSAQLNLLLKRLELGRQQEAMAVAAAATKARLGKKELPSVKGAAGGGSSSNGFFGGGGSKHRQHNSISSAAELANAQQQQQQGGPNQMHPSSSGSNTAIARPVRVGKAEQPVVKKFKWMKASAKTVSVGIAAAIPGAGSGNNSNSNSNSSNQNGSGSNGVPNGHVGLGPNGGPVGSPSGMNGHGPGVGSPAMGGGGSSVGGSNEGSNANGQQQQQQQDGIVVREHLFQPFNILRPIRCFACQKNMWGQTEVRCALCGQSCHHKCLQNLPTSCLQPFSRPGDEPTEPAGPSMFGRDLVEQASAEGREVPEIVEKCVAAVEASGMDYEGIYRKSGGTSQLRVITQLFERGQPFDLQDMDRFNDVSAITSVLKNYFRELPVPLLTFDLHEAFIGTAEMRVDYEQKMERMADLIAQLPNVHFWTLRCLIVHLHRVQSRSDENRMSSRNLGVVFGPTLMRSSDTSREFAQMGGKAMTIEFFIDNPSLFSV</sequence>
<dbReference type="InterPro" id="IPR002219">
    <property type="entry name" value="PKC_DAG/PE"/>
</dbReference>
<evidence type="ECO:0000313" key="11">
    <source>
        <dbReference type="Proteomes" id="UP001176517"/>
    </source>
</evidence>
<keyword evidence="2 4" id="KW-0479">Metal-binding</keyword>
<feature type="compositionally biased region" description="Polar residues" evidence="6">
    <location>
        <begin position="398"/>
        <end position="411"/>
    </location>
</feature>
<evidence type="ECO:0000256" key="5">
    <source>
        <dbReference type="SAM" id="Coils"/>
    </source>
</evidence>
<dbReference type="CDD" id="cd09395">
    <property type="entry name" value="LIM2_Rga"/>
    <property type="match status" value="1"/>
</dbReference>
<feature type="region of interest" description="Disordered" evidence="6">
    <location>
        <begin position="547"/>
        <end position="569"/>
    </location>
</feature>
<feature type="compositionally biased region" description="Gly residues" evidence="6">
    <location>
        <begin position="1295"/>
        <end position="1304"/>
    </location>
</feature>
<evidence type="ECO:0000256" key="1">
    <source>
        <dbReference type="ARBA" id="ARBA00022468"/>
    </source>
</evidence>
<comment type="caution">
    <text evidence="10">The sequence shown here is derived from an EMBL/GenBank/DDBJ whole genome shotgun (WGS) entry which is preliminary data.</text>
</comment>
<feature type="compositionally biased region" description="Low complexity" evidence="6">
    <location>
        <begin position="1334"/>
        <end position="1347"/>
    </location>
</feature>
<dbReference type="Pfam" id="PF00412">
    <property type="entry name" value="LIM"/>
    <property type="match status" value="2"/>
</dbReference>
<dbReference type="PROSITE" id="PS50238">
    <property type="entry name" value="RHOGAP"/>
    <property type="match status" value="1"/>
</dbReference>
<dbReference type="GO" id="GO:0005737">
    <property type="term" value="C:cytoplasm"/>
    <property type="evidence" value="ECO:0007669"/>
    <property type="project" value="TreeGrafter"/>
</dbReference>
<feature type="region of interest" description="Disordered" evidence="6">
    <location>
        <begin position="228"/>
        <end position="436"/>
    </location>
</feature>
<dbReference type="Proteomes" id="UP001176517">
    <property type="component" value="Unassembled WGS sequence"/>
</dbReference>
<feature type="compositionally biased region" description="Polar residues" evidence="6">
    <location>
        <begin position="1213"/>
        <end position="1228"/>
    </location>
</feature>
<dbReference type="Gene3D" id="3.30.60.20">
    <property type="match status" value="1"/>
</dbReference>
<feature type="compositionally biased region" description="Polar residues" evidence="6">
    <location>
        <begin position="764"/>
        <end position="783"/>
    </location>
</feature>
<feature type="region of interest" description="Disordered" evidence="6">
    <location>
        <begin position="586"/>
        <end position="827"/>
    </location>
</feature>
<proteinExistence type="predicted"/>
<evidence type="ECO:0000259" key="9">
    <source>
        <dbReference type="PROSITE" id="PS50238"/>
    </source>
</evidence>
<dbReference type="PANTHER" id="PTHR23176:SF128">
    <property type="entry name" value="RHO GTPASE-ACTIVATING PROTEIN RGD1"/>
    <property type="match status" value="1"/>
</dbReference>
<dbReference type="SMART" id="SM00132">
    <property type="entry name" value="LIM"/>
    <property type="match status" value="2"/>
</dbReference>
<dbReference type="PROSITE" id="PS50023">
    <property type="entry name" value="LIM_DOMAIN_2"/>
    <property type="match status" value="1"/>
</dbReference>
<feature type="compositionally biased region" description="Low complexity" evidence="6">
    <location>
        <begin position="158"/>
        <end position="178"/>
    </location>
</feature>
<feature type="compositionally biased region" description="Polar residues" evidence="6">
    <location>
        <begin position="737"/>
        <end position="749"/>
    </location>
</feature>
<reference evidence="10" key="1">
    <citation type="journal article" date="2023" name="PhytoFront">
        <title>Draft Genome Resources of Seven Strains of Tilletia horrida, Causal Agent of Kernel Smut of Rice.</title>
        <authorList>
            <person name="Khanal S."/>
            <person name="Antony Babu S."/>
            <person name="Zhou X.G."/>
        </authorList>
    </citation>
    <scope>NUCLEOTIDE SEQUENCE</scope>
    <source>
        <strain evidence="10">TX6</strain>
    </source>
</reference>
<dbReference type="InterPro" id="IPR000198">
    <property type="entry name" value="RhoGAP_dom"/>
</dbReference>
<feature type="compositionally biased region" description="Low complexity" evidence="6">
    <location>
        <begin position="474"/>
        <end position="486"/>
    </location>
</feature>
<feature type="domain" description="Rho-GAP" evidence="9">
    <location>
        <begin position="1424"/>
        <end position="1614"/>
    </location>
</feature>
<dbReference type="PROSITE" id="PS50081">
    <property type="entry name" value="ZF_DAG_PE_2"/>
    <property type="match status" value="1"/>
</dbReference>
<feature type="region of interest" description="Disordered" evidence="6">
    <location>
        <begin position="963"/>
        <end position="1014"/>
    </location>
</feature>
<feature type="compositionally biased region" description="Basic and acidic residues" evidence="6">
    <location>
        <begin position="498"/>
        <end position="508"/>
    </location>
</feature>
<feature type="region of interest" description="Disordered" evidence="6">
    <location>
        <begin position="454"/>
        <end position="532"/>
    </location>
</feature>
<feature type="coiled-coil region" evidence="5">
    <location>
        <begin position="841"/>
        <end position="917"/>
    </location>
</feature>
<feature type="compositionally biased region" description="Low complexity" evidence="6">
    <location>
        <begin position="1266"/>
        <end position="1294"/>
    </location>
</feature>
<evidence type="ECO:0000256" key="2">
    <source>
        <dbReference type="ARBA" id="ARBA00022723"/>
    </source>
</evidence>
<feature type="compositionally biased region" description="Low complexity" evidence="6">
    <location>
        <begin position="370"/>
        <end position="380"/>
    </location>
</feature>
<dbReference type="PANTHER" id="PTHR23176">
    <property type="entry name" value="RHO/RAC/CDC GTPASE-ACTIVATING PROTEIN"/>
    <property type="match status" value="1"/>
</dbReference>
<feature type="compositionally biased region" description="Gly residues" evidence="6">
    <location>
        <begin position="1311"/>
        <end position="1333"/>
    </location>
</feature>
<dbReference type="SMART" id="SM00324">
    <property type="entry name" value="RhoGAP"/>
    <property type="match status" value="1"/>
</dbReference>
<dbReference type="InterPro" id="IPR046349">
    <property type="entry name" value="C1-like_sf"/>
</dbReference>
<feature type="compositionally biased region" description="Gly residues" evidence="6">
    <location>
        <begin position="1173"/>
        <end position="1188"/>
    </location>
</feature>
<dbReference type="InterPro" id="IPR050729">
    <property type="entry name" value="Rho-GAP"/>
</dbReference>
<evidence type="ECO:0000256" key="4">
    <source>
        <dbReference type="PROSITE-ProRule" id="PRU00125"/>
    </source>
</evidence>
<feature type="region of interest" description="Disordered" evidence="6">
    <location>
        <begin position="158"/>
        <end position="212"/>
    </location>
</feature>
<dbReference type="GO" id="GO:0046872">
    <property type="term" value="F:metal ion binding"/>
    <property type="evidence" value="ECO:0007669"/>
    <property type="project" value="UniProtKB-KW"/>
</dbReference>
<feature type="domain" description="Phorbol-ester/DAG-type" evidence="8">
    <location>
        <begin position="1354"/>
        <end position="1402"/>
    </location>
</feature>
<feature type="compositionally biased region" description="Low complexity" evidence="6">
    <location>
        <begin position="636"/>
        <end position="671"/>
    </location>
</feature>
<feature type="compositionally biased region" description="Basic and acidic residues" evidence="6">
    <location>
        <begin position="673"/>
        <end position="683"/>
    </location>
</feature>
<dbReference type="SUPFAM" id="SSF57889">
    <property type="entry name" value="Cysteine-rich domain"/>
    <property type="match status" value="1"/>
</dbReference>
<dbReference type="EMBL" id="JAPDMZ010000117">
    <property type="protein sequence ID" value="KAK0549259.1"/>
    <property type="molecule type" value="Genomic_DNA"/>
</dbReference>
<feature type="domain" description="LIM zinc-binding" evidence="7">
    <location>
        <begin position="11"/>
        <end position="79"/>
    </location>
</feature>
<organism evidence="10 11">
    <name type="scientific">Tilletia horrida</name>
    <dbReference type="NCBI Taxonomy" id="155126"/>
    <lineage>
        <taxon>Eukaryota</taxon>
        <taxon>Fungi</taxon>
        <taxon>Dikarya</taxon>
        <taxon>Basidiomycota</taxon>
        <taxon>Ustilaginomycotina</taxon>
        <taxon>Exobasidiomycetes</taxon>
        <taxon>Tilletiales</taxon>
        <taxon>Tilletiaceae</taxon>
        <taxon>Tilletia</taxon>
    </lineage>
</organism>
<feature type="compositionally biased region" description="Polar residues" evidence="6">
    <location>
        <begin position="381"/>
        <end position="390"/>
    </location>
</feature>
<feature type="compositionally biased region" description="Polar residues" evidence="6">
    <location>
        <begin position="344"/>
        <end position="361"/>
    </location>
</feature>
<dbReference type="InterPro" id="IPR001781">
    <property type="entry name" value="Znf_LIM"/>
</dbReference>
<feature type="compositionally biased region" description="Low complexity" evidence="6">
    <location>
        <begin position="554"/>
        <end position="564"/>
    </location>
</feature>
<protein>
    <submittedName>
        <fullName evidence="10">Rho-type gtpase-activating protein</fullName>
    </submittedName>
</protein>
<feature type="compositionally biased region" description="Low complexity" evidence="6">
    <location>
        <begin position="263"/>
        <end position="277"/>
    </location>
</feature>
<evidence type="ECO:0000259" key="7">
    <source>
        <dbReference type="PROSITE" id="PS50023"/>
    </source>
</evidence>